<dbReference type="Proteomes" id="UP000321907">
    <property type="component" value="Unassembled WGS sequence"/>
</dbReference>
<name>A0A5C7FDQ7_9BACT</name>
<evidence type="ECO:0000259" key="6">
    <source>
        <dbReference type="PROSITE" id="PS51829"/>
    </source>
</evidence>
<feature type="domain" description="HYR" evidence="4">
    <location>
        <begin position="1444"/>
        <end position="1531"/>
    </location>
</feature>
<dbReference type="Gene3D" id="1.10.1330.10">
    <property type="entry name" value="Dockerin domain"/>
    <property type="match status" value="1"/>
</dbReference>
<dbReference type="PROSITE" id="PS51829">
    <property type="entry name" value="P_HOMO_B"/>
    <property type="match status" value="1"/>
</dbReference>
<dbReference type="PANTHER" id="PTHR24273">
    <property type="entry name" value="FI04643P-RELATED"/>
    <property type="match status" value="1"/>
</dbReference>
<dbReference type="InterPro" id="IPR016134">
    <property type="entry name" value="Dockerin_dom"/>
</dbReference>
<dbReference type="InterPro" id="IPR036439">
    <property type="entry name" value="Dockerin_dom_sf"/>
</dbReference>
<dbReference type="GO" id="GO:0006508">
    <property type="term" value="P:proteolysis"/>
    <property type="evidence" value="ECO:0007669"/>
    <property type="project" value="UniProtKB-KW"/>
</dbReference>
<gene>
    <name evidence="8" type="ORF">FUA23_11610</name>
</gene>
<dbReference type="InterPro" id="IPR008965">
    <property type="entry name" value="CBM2/CBM3_carb-bd_dom_sf"/>
</dbReference>
<dbReference type="OrthoDB" id="1121493at2"/>
<evidence type="ECO:0000313" key="8">
    <source>
        <dbReference type="EMBL" id="TXF89150.1"/>
    </source>
</evidence>
<evidence type="ECO:0000256" key="3">
    <source>
        <dbReference type="ARBA" id="ARBA00022801"/>
    </source>
</evidence>
<dbReference type="EMBL" id="VOXD01000016">
    <property type="protein sequence ID" value="TXF89150.1"/>
    <property type="molecule type" value="Genomic_DNA"/>
</dbReference>
<dbReference type="PROSITE" id="PS51766">
    <property type="entry name" value="DOCKERIN"/>
    <property type="match status" value="1"/>
</dbReference>
<dbReference type="PROSITE" id="PS50825">
    <property type="entry name" value="HYR"/>
    <property type="match status" value="4"/>
</dbReference>
<sequence>MTTQQLFTSLKREVGRLVCSRRFALCLLLYVMCSSTGGLQAQCTFEEAFLSGEERSLADYDGTCNFVVGVGCTYPAPGTTSLSRAITTGLPPATEVTSPMVINICFSGDIDVEYLEVDISGRTFYIGNLGYIPDNISFNSYCRDFVLYASTVESDLADSDIDITVAPYLPTGGWTPDPNSDGSDNYGFEIVTINFEYNFDVDITPAAPTDDPTTSEDESVMVRCSDDADIDFDSSFPGASFTINPVPATGFDTNTGLLDVSEIPAGLYSINATFTSDDNFCSVSSDIVQVSVLAEAVASLKPTLINCAAEMDSINLSVMFDGANLEGGTFSVVSGPAATINDNFLLIPPGGGCLGIQYSVVDAACNNVTRTSNTAELLILMEPSPEFTVGGYTSPICNAGGNEIITLSNISNGPNQSLTILSSSGTVNGAPATNAIAVAFGSVSLSGPAASGSNTYTICLTEENSPPTSCASAFPSDDASTPNTDESQISTCAETTCSTVVIYNDGNGCAPNALFANECEPDPDATDVCEVDVKNNLALSCSFFTLNGPQLIEAELENYPGLIQCSDPAIDFDWQGSLPGSFGDIATGGPTLGDLNPAAGVICDIITFEICIPLPIVDDICIDPIPLGSFEDACDQTIGQIIFTNLGALIGGDGGSGIVVADTDGDGNFDYIVEDYVFPASGSASVPNNIVSNTGTITIRNVTSWPFDAADVCGEVTSESINLLELLPIGAIPLVGIIIEDLLAAASCNVDLVFSDEETIEIPVYNNSVPEFANCPENGYVITEDGVCDTEVSWSVPVAYDGCGGDALQYKGFTDYPEATMYYNGPSTPTPVAVASSGVYQTAGPLPGSDLEPGTYTVAYSAYSCSGIVGTCSFEVLVTSGDPVLACPDDVALKVDGDVCTTVVTGIAPLQGLNCATVINYSIAFADGTTAETTTPYSLATRGTHNDVSGIEFPFGTSTVTYTMLVDINGDNIIADDGSETQTCDFDVQIVDVQRPEAVCVDIDVRLDNTGNVTVFAEDQMDDTAFINGGSTDNCGIESILIAKPNEMPSASTMFDCTETGYNLVTLSVTDNSGNVTTCLSQIKVDDFFEGISFDLDAPEICLEANNPSQLDFSNYLVVTLPDGTTLSHAEVANNTYLGDAVGGFGITAFAPAAGSASANPGSISTDGVYTPGDGTGFVTVSYVLALPGAVMQNGNVALTGCVEIAHATFELRQPLDMDSPECECIVQNDRVVNLGEVTGGLEPYTIQFSGVHLDVDNDQIADDVNGSFTYQGSYIGSNGAVINYDNEDFTEDLGNLLVDYTQPTWSFTVIDARGCEIFRSGSCDNDDENGTPEILCENLGPVALFTEPLACEAQYLWAHTLPTDNCDVILYTYTITNPDGSVAGPFDITALLNPDITNPLPDQFNGSYDFEHVSPTQKTSTVTYYAEDAVGNFSQCSFEVTVTDDDPPRFINCPEPAVIVDAPDTWCSAFANYSLPLAEDNCSIPVVTQVDDTGLTSGDLYPVGITINTFEAVDPTGNTVRCDVKIIVNDFHTPPTYDCPDDVNVSTDAGDCVAVVDNIAPTNIEDNCLPNLTVVYRIDDADGNEVASGFDDASGNSFGLGSNTVSYSVQDMPLLLITEITHDLSDAVDGTLPVPGFTTGNPADGDYLEITNFNRAALDVSCLMITRSHAAGLEEYAVPTFTILQPGGTLTIHFGDGTNSPADDFFNVPGAANLAADEPAAYSIGLSRSVIDVAIMNGFDISGTDAGNYWSGTTGPVNGSGIVRTTVWDTNTAADFAPGEACLPTTIGALNPGLEQPTPNGASTAIQAQPTVRVECDFTVTVSDDEAPVCGLYGEWNSYSSGAIDLAYGECVEAVYTVGEAYTVSDVNLNIQGLAGDMGNLTFTLISPEGTEVVLAAAVCAGTDAVEFTFDGDFGPSISAGCGFLNNAGELIMPVGDIEIFNGEAAAGDWTLEIGHNAQVNTAPASFASSILFVSSREVYPDYTTTLENDFRLCGAEYTWNHAILFDNCEGGSILWTIIDSSGTTLASQPIPIFPENTEVTFFFPVGVSTVNYALTDGNGNTSNCSFDVTVNDTEAPVITCPADATIQLSGGECERAYRPTDYTATDNCAVVDIFGTPPFNQPLPIGDNTIEFTVVDAAGNDTTCTYVVTILEYIPANPQMACLDQINIHLDGDCEQEIIPALVLAGNEYYCFDNYVLTLLQQNETGSFDTITPNIAGIDQIGEVVRYQVYDPRNDVSCWGNIDVGFFEAPEFICPSDTTVSCNAATDTSLLGVPILQSCAIAGATIAFADTLQRNDACDDPRAILRRTWTVTDAYGNSASCVQTVTIEAFDLAVVRFPANRDGDASPAIYCAAAAADPTLTDPENTGFPFVDDGSDIFTTNFCSASYLYSDEVFNICAGSYEILRTWKVRNTCQPVVPGVNPIEAVQIIRVLDFENPALECPDDVTISTSSIDCNGAYLIPEPVVETGCTNWEYTVSASNGELSQLHNGTYLLSGLDEGGYTIRYEVEDECGRYSECIFNLTVVDQVGPTAACEDGLNVSLDGNGLAIVSTADIDGNSEDLCGEVELAIRRLYELDPGSCQAVTPYYTDWDASIGLNCCDLQDLVTVELRVTDEDGNSSVCWTEILVEDKIAPTCLPPEDVTITCVEYSNNLPNDIADATEAQLNAMFGTAGGADNCSFGITQMITGSTNNCGVGQLTRIFTVTDGGGLTNNVQCTQQISIVPVFDYQITFPTDESGTCAEIPDYDDLAFTDFGCDLLTVTTAIDTLRTTEAGEECFKLRITYDAVNWCEYNSLGEPYLLPRDGNNGRDPETELLYLNVKPGTDVNITSDDFAFLSRFTDRIFNANTQQADKLVDDGNDVAGTNDGNGENDAFAYAQDDSRGAFRYVQFIKVYDEVAPVIVVDEPAECFSGNGDNCAAEVTLSFTATDDCSDAQVTAQLDLDFNETAGFVSTRQLTPAELTIDVTGTYIIRLNEAPVGAHAILINANDGCGNSENVILEFCVDPVLAPTPICVQTLTVTLSDDGNGGGAAAIWASDFIASPITDCFGNEIDSYSLYSEAEASTFGFIAEEDQLGITLTCTELEEIGSSGYPVRVYAFDAAGNNDYCTVFVEIQEGSTSPCEFGELLGHLAGVIVDGEMNPIEGVTVNLTGPTGMNTDLTTPAEGTFTFSGLPLGQDYTISPTHFEDYGNGVRTSDIVAVTRHILSTQSLPNVFSMLAADVDGNTSIDVGDIISIRRLILGLSDAFPAGMPSWMFIPADYDFPAALDPWSAEFPNVSNYNNLVGTIADADFIGVKLGDVNQSAQPNSLVSGAPRNLNGTLEFEINEAELLRGQTYLVPVYASALDEVDGYQFTLRFNPSVLEVTSIEPGLVAAGNFGWNFADQGLITTSWNWASGNVASDWQADEVLFTLNVQANANGKISEGLEINSRYTHAEAYERDSGNLRNLALVFNEDALSVGTNELLQNVPNPVRNQTLIGFRLATAHPEVVVSVRDAAGRLVGEFKQEGLAGSNSLVIDNRLLGTPAGVYSYTVKAGDWVATKRMIILR</sequence>
<proteinExistence type="predicted"/>
<dbReference type="SUPFAM" id="SSF49478">
    <property type="entry name" value="Cna protein B-type domain"/>
    <property type="match status" value="1"/>
</dbReference>
<keyword evidence="9" id="KW-1185">Reference proteome</keyword>
<feature type="domain" description="Dockerin" evidence="5">
    <location>
        <begin position="3177"/>
        <end position="3249"/>
    </location>
</feature>
<dbReference type="NCBIfam" id="TIGR04183">
    <property type="entry name" value="Por_Secre_tail"/>
    <property type="match status" value="1"/>
</dbReference>
<organism evidence="8 9">
    <name type="scientific">Neolewinella aurantiaca</name>
    <dbReference type="NCBI Taxonomy" id="2602767"/>
    <lineage>
        <taxon>Bacteria</taxon>
        <taxon>Pseudomonadati</taxon>
        <taxon>Bacteroidota</taxon>
        <taxon>Saprospiria</taxon>
        <taxon>Saprospirales</taxon>
        <taxon>Lewinellaceae</taxon>
        <taxon>Neolewinella</taxon>
    </lineage>
</organism>
<feature type="domain" description="HYR" evidence="4">
    <location>
        <begin position="2073"/>
        <end position="2154"/>
    </location>
</feature>
<comment type="caution">
    <text evidence="8">The sequence shown here is derived from an EMBL/GenBank/DDBJ whole genome shotgun (WGS) entry which is preliminary data.</text>
</comment>
<feature type="domain" description="HYR" evidence="4">
    <location>
        <begin position="2434"/>
        <end position="2527"/>
    </location>
</feature>
<dbReference type="SUPFAM" id="SSF49384">
    <property type="entry name" value="Carbohydrate-binding domain"/>
    <property type="match status" value="1"/>
</dbReference>
<feature type="domain" description="LTD" evidence="7">
    <location>
        <begin position="1604"/>
        <end position="1776"/>
    </location>
</feature>
<evidence type="ECO:0000313" key="9">
    <source>
        <dbReference type="Proteomes" id="UP000321907"/>
    </source>
</evidence>
<keyword evidence="1" id="KW-0645">Protease</keyword>
<dbReference type="GO" id="GO:0004252">
    <property type="term" value="F:serine-type endopeptidase activity"/>
    <property type="evidence" value="ECO:0007669"/>
    <property type="project" value="InterPro"/>
</dbReference>
<evidence type="ECO:0000256" key="2">
    <source>
        <dbReference type="ARBA" id="ARBA00022737"/>
    </source>
</evidence>
<dbReference type="PROSITE" id="PS51841">
    <property type="entry name" value="LTD"/>
    <property type="match status" value="1"/>
</dbReference>
<feature type="domain" description="HYR" evidence="4">
    <location>
        <begin position="765"/>
        <end position="880"/>
    </location>
</feature>
<dbReference type="InterPro" id="IPR002884">
    <property type="entry name" value="P_dom"/>
</dbReference>
<evidence type="ECO:0000259" key="4">
    <source>
        <dbReference type="PROSITE" id="PS50825"/>
    </source>
</evidence>
<dbReference type="RefSeq" id="WP_147930912.1">
    <property type="nucleotide sequence ID" value="NZ_VOXD01000016.1"/>
</dbReference>
<protein>
    <submittedName>
        <fullName evidence="8">HYR domain-containing protein</fullName>
    </submittedName>
</protein>
<dbReference type="PANTHER" id="PTHR24273:SF32">
    <property type="entry name" value="HYALIN"/>
    <property type="match status" value="1"/>
</dbReference>
<dbReference type="Pfam" id="PF01483">
    <property type="entry name" value="P_proprotein"/>
    <property type="match status" value="1"/>
</dbReference>
<keyword evidence="2" id="KW-0677">Repeat</keyword>
<reference evidence="8 9" key="1">
    <citation type="submission" date="2019-08" db="EMBL/GenBank/DDBJ databases">
        <title>Lewinella sp. strain SSH13 Genome sequencing and assembly.</title>
        <authorList>
            <person name="Kim I."/>
        </authorList>
    </citation>
    <scope>NUCLEOTIDE SEQUENCE [LARGE SCALE GENOMIC DNA]</scope>
    <source>
        <strain evidence="8 9">SSH13</strain>
    </source>
</reference>
<dbReference type="InterPro" id="IPR026444">
    <property type="entry name" value="Secre_tail"/>
</dbReference>
<feature type="domain" description="P/Homo B" evidence="6">
    <location>
        <begin position="1824"/>
        <end position="1979"/>
    </location>
</feature>
<dbReference type="InterPro" id="IPR003410">
    <property type="entry name" value="HYR_dom"/>
</dbReference>
<evidence type="ECO:0000256" key="1">
    <source>
        <dbReference type="ARBA" id="ARBA00022670"/>
    </source>
</evidence>
<evidence type="ECO:0000259" key="7">
    <source>
        <dbReference type="PROSITE" id="PS51841"/>
    </source>
</evidence>
<dbReference type="SUPFAM" id="SSF49785">
    <property type="entry name" value="Galactose-binding domain-like"/>
    <property type="match status" value="1"/>
</dbReference>
<dbReference type="GO" id="GO:0000272">
    <property type="term" value="P:polysaccharide catabolic process"/>
    <property type="evidence" value="ECO:0007669"/>
    <property type="project" value="InterPro"/>
</dbReference>
<dbReference type="Gene3D" id="2.60.120.260">
    <property type="entry name" value="Galactose-binding domain-like"/>
    <property type="match status" value="1"/>
</dbReference>
<dbReference type="Pfam" id="PF02494">
    <property type="entry name" value="HYR"/>
    <property type="match status" value="2"/>
</dbReference>
<accession>A0A5C7FDQ7</accession>
<dbReference type="InterPro" id="IPR008979">
    <property type="entry name" value="Galactose-bd-like_sf"/>
</dbReference>
<dbReference type="GO" id="GO:0030246">
    <property type="term" value="F:carbohydrate binding"/>
    <property type="evidence" value="ECO:0007669"/>
    <property type="project" value="InterPro"/>
</dbReference>
<dbReference type="CDD" id="cd14252">
    <property type="entry name" value="Dockerin_like"/>
    <property type="match status" value="1"/>
</dbReference>
<evidence type="ECO:0000259" key="5">
    <source>
        <dbReference type="PROSITE" id="PS51766"/>
    </source>
</evidence>
<dbReference type="InterPro" id="IPR001322">
    <property type="entry name" value="Lamin_tail_dom"/>
</dbReference>
<keyword evidence="3" id="KW-0378">Hydrolase</keyword>
<dbReference type="Gene3D" id="2.60.40.680">
    <property type="match status" value="1"/>
</dbReference>